<name>A0A841AS18_9MICO</name>
<organism evidence="1 2">
    <name type="scientific">Conyzicola lurida</name>
    <dbReference type="NCBI Taxonomy" id="1172621"/>
    <lineage>
        <taxon>Bacteria</taxon>
        <taxon>Bacillati</taxon>
        <taxon>Actinomycetota</taxon>
        <taxon>Actinomycetes</taxon>
        <taxon>Micrococcales</taxon>
        <taxon>Microbacteriaceae</taxon>
        <taxon>Conyzicola</taxon>
    </lineage>
</organism>
<dbReference type="Proteomes" id="UP000536685">
    <property type="component" value="Unassembled WGS sequence"/>
</dbReference>
<accession>A0A841AS18</accession>
<dbReference type="RefSeq" id="WP_184238433.1">
    <property type="nucleotide sequence ID" value="NZ_JACHMJ010000001.1"/>
</dbReference>
<proteinExistence type="predicted"/>
<keyword evidence="2" id="KW-1185">Reference proteome</keyword>
<dbReference type="EMBL" id="JACHMJ010000001">
    <property type="protein sequence ID" value="MBB5844365.1"/>
    <property type="molecule type" value="Genomic_DNA"/>
</dbReference>
<protein>
    <submittedName>
        <fullName evidence="1">Uncharacterized protein</fullName>
    </submittedName>
</protein>
<evidence type="ECO:0000313" key="1">
    <source>
        <dbReference type="EMBL" id="MBB5844365.1"/>
    </source>
</evidence>
<evidence type="ECO:0000313" key="2">
    <source>
        <dbReference type="Proteomes" id="UP000536685"/>
    </source>
</evidence>
<sequence length="63" mass="6440">MSPAVTRIAPHLIEVVAGGEIVGYVEIADTVFVALAGGRYDRAVEVGQALDFDDAVGALVLAA</sequence>
<dbReference type="AlphaFoldDB" id="A0A841AS18"/>
<comment type="caution">
    <text evidence="1">The sequence shown here is derived from an EMBL/GenBank/DDBJ whole genome shotgun (WGS) entry which is preliminary data.</text>
</comment>
<reference evidence="1 2" key="1">
    <citation type="submission" date="2020-08" db="EMBL/GenBank/DDBJ databases">
        <title>Sequencing the genomes of 1000 actinobacteria strains.</title>
        <authorList>
            <person name="Klenk H.-P."/>
        </authorList>
    </citation>
    <scope>NUCLEOTIDE SEQUENCE [LARGE SCALE GENOMIC DNA]</scope>
    <source>
        <strain evidence="1 2">DSM 105784</strain>
    </source>
</reference>
<gene>
    <name evidence="1" type="ORF">HD599_002688</name>
</gene>